<feature type="compositionally biased region" description="Basic residues" evidence="1">
    <location>
        <begin position="1029"/>
        <end position="1046"/>
    </location>
</feature>
<dbReference type="GO" id="GO:0042790">
    <property type="term" value="P:nucleolar large rRNA transcription by RNA polymerase I"/>
    <property type="evidence" value="ECO:0007669"/>
    <property type="project" value="TreeGrafter"/>
</dbReference>
<dbReference type="GO" id="GO:0070860">
    <property type="term" value="C:RNA polymerase I core factor complex"/>
    <property type="evidence" value="ECO:0007669"/>
    <property type="project" value="TreeGrafter"/>
</dbReference>
<dbReference type="Pfam" id="PF20640">
    <property type="entry name" value="Rrn6_HB"/>
    <property type="match status" value="1"/>
</dbReference>
<feature type="compositionally biased region" description="Basic residues" evidence="1">
    <location>
        <begin position="926"/>
        <end position="939"/>
    </location>
</feature>
<comment type="caution">
    <text evidence="5">The sequence shown here is derived from an EMBL/GenBank/DDBJ whole genome shotgun (WGS) entry which is preliminary data.</text>
</comment>
<dbReference type="OrthoDB" id="4090074at2759"/>
<dbReference type="Proteomes" id="UP000223968">
    <property type="component" value="Unassembled WGS sequence"/>
</dbReference>
<keyword evidence="6" id="KW-1185">Reference proteome</keyword>
<feature type="region of interest" description="Disordered" evidence="1">
    <location>
        <begin position="793"/>
        <end position="867"/>
    </location>
</feature>
<dbReference type="GO" id="GO:0001163">
    <property type="term" value="F:RNA polymerase I transcription regulatory region sequence-specific DNA binding"/>
    <property type="evidence" value="ECO:0007669"/>
    <property type="project" value="TreeGrafter"/>
</dbReference>
<evidence type="ECO:0000313" key="6">
    <source>
        <dbReference type="Proteomes" id="UP000223968"/>
    </source>
</evidence>
<accession>A0A2B7Y752</accession>
<evidence type="ECO:0008006" key="7">
    <source>
        <dbReference type="Google" id="ProtNLM"/>
    </source>
</evidence>
<feature type="domain" description="RRN6 helical bundle" evidence="4">
    <location>
        <begin position="570"/>
        <end position="785"/>
    </location>
</feature>
<gene>
    <name evidence="5" type="ORF">AJ79_01414</name>
</gene>
<dbReference type="InterPro" id="IPR048537">
    <property type="entry name" value="RRN6_HB"/>
</dbReference>
<dbReference type="InterPro" id="IPR019350">
    <property type="entry name" value="RNA_pol_I-sp_TIF_RRN6-like"/>
</dbReference>
<feature type="compositionally biased region" description="Polar residues" evidence="1">
    <location>
        <begin position="821"/>
        <end position="843"/>
    </location>
</feature>
<dbReference type="InterPro" id="IPR048536">
    <property type="entry name" value="Rrn6_K-rich"/>
</dbReference>
<feature type="region of interest" description="Disordered" evidence="1">
    <location>
        <begin position="913"/>
        <end position="1046"/>
    </location>
</feature>
<dbReference type="PANTHER" id="PTHR28221">
    <property type="entry name" value="RNA POLYMERASE I-SPECIFIC TRANSCRIPTION INITIATION FACTOR RRN6"/>
    <property type="match status" value="1"/>
</dbReference>
<feature type="domain" description="RRN6 beta-propeller" evidence="2">
    <location>
        <begin position="107"/>
        <end position="478"/>
    </location>
</feature>
<dbReference type="InterPro" id="IPR048535">
    <property type="entry name" value="RRN6_beta-prop"/>
</dbReference>
<feature type="compositionally biased region" description="Low complexity" evidence="1">
    <location>
        <begin position="844"/>
        <end position="867"/>
    </location>
</feature>
<dbReference type="Pfam" id="PF10214">
    <property type="entry name" value="Rrn6_beta-prop"/>
    <property type="match status" value="1"/>
</dbReference>
<evidence type="ECO:0000259" key="4">
    <source>
        <dbReference type="Pfam" id="PF20640"/>
    </source>
</evidence>
<feature type="domain" description="RRN6 K-rich C-terminal" evidence="3">
    <location>
        <begin position="888"/>
        <end position="1046"/>
    </location>
</feature>
<evidence type="ECO:0000259" key="3">
    <source>
        <dbReference type="Pfam" id="PF20639"/>
    </source>
</evidence>
<dbReference type="AlphaFoldDB" id="A0A2B7Y752"/>
<reference evidence="5 6" key="1">
    <citation type="submission" date="2017-10" db="EMBL/GenBank/DDBJ databases">
        <title>Comparative genomics in systemic dimorphic fungi from Ajellomycetaceae.</title>
        <authorList>
            <person name="Munoz J.F."/>
            <person name="Mcewen J.G."/>
            <person name="Clay O.K."/>
            <person name="Cuomo C.A."/>
        </authorList>
    </citation>
    <scope>NUCLEOTIDE SEQUENCE [LARGE SCALE GENOMIC DNA]</scope>
    <source>
        <strain evidence="5 6">UAMH5409</strain>
    </source>
</reference>
<organism evidence="5 6">
    <name type="scientific">Helicocarpus griseus UAMH5409</name>
    <dbReference type="NCBI Taxonomy" id="1447875"/>
    <lineage>
        <taxon>Eukaryota</taxon>
        <taxon>Fungi</taxon>
        <taxon>Dikarya</taxon>
        <taxon>Ascomycota</taxon>
        <taxon>Pezizomycotina</taxon>
        <taxon>Eurotiomycetes</taxon>
        <taxon>Eurotiomycetidae</taxon>
        <taxon>Onygenales</taxon>
        <taxon>Ajellomycetaceae</taxon>
        <taxon>Helicocarpus</taxon>
    </lineage>
</organism>
<dbReference type="GO" id="GO:0001179">
    <property type="term" value="F:RNA polymerase I general transcription initiation factor binding"/>
    <property type="evidence" value="ECO:0007669"/>
    <property type="project" value="TreeGrafter"/>
</dbReference>
<dbReference type="STRING" id="1447875.A0A2B7Y752"/>
<feature type="compositionally biased region" description="Low complexity" evidence="1">
    <location>
        <begin position="940"/>
        <end position="953"/>
    </location>
</feature>
<dbReference type="EMBL" id="PDNB01000013">
    <property type="protein sequence ID" value="PGH17030.1"/>
    <property type="molecule type" value="Genomic_DNA"/>
</dbReference>
<evidence type="ECO:0000313" key="5">
    <source>
        <dbReference type="EMBL" id="PGH17030.1"/>
    </source>
</evidence>
<name>A0A2B7Y752_9EURO</name>
<dbReference type="Pfam" id="PF20639">
    <property type="entry name" value="Rrn6_K-rich"/>
    <property type="match status" value="1"/>
</dbReference>
<dbReference type="PANTHER" id="PTHR28221:SF2">
    <property type="entry name" value="RNA POLYMERASE I-SPECIFIC TRANSCRIPTION INITIATION FACTOR RRN6"/>
    <property type="match status" value="1"/>
</dbReference>
<feature type="compositionally biased region" description="Low complexity" evidence="1">
    <location>
        <begin position="961"/>
        <end position="989"/>
    </location>
</feature>
<feature type="compositionally biased region" description="Polar residues" evidence="1">
    <location>
        <begin position="992"/>
        <end position="1009"/>
    </location>
</feature>
<proteinExistence type="predicted"/>
<evidence type="ECO:0000256" key="1">
    <source>
        <dbReference type="SAM" id="MobiDB-lite"/>
    </source>
</evidence>
<feature type="compositionally biased region" description="Low complexity" evidence="1">
    <location>
        <begin position="808"/>
        <end position="820"/>
    </location>
</feature>
<protein>
    <recommendedName>
        <fullName evidence="7">RNA polymerase I-specific transcription initiation factor RRN6-like protein</fullName>
    </recommendedName>
</protein>
<sequence>MGDHQTNTLHYGHLGSATYLSDSQVWEFARKIEREPSLIFYGHVKRPLPVTDTPSTWSNTQTDDGPLSHKSEDVLLKARPELAPGLGLLGRYEVSSRAITSAVTKFDPQVSSLLALGNAIDIDRRGGGNSTVPLAVLVPNDSSASLQFVELEDEQVSWPPEEDAVANVPTLRVRDKALWSGSAGPVQQICFADTVDEKSTWLAVRFLQSTILFRPRCNKLPFSVRYGLDYMPGTQDTRLDANPILNLSISSTGGVSHADVTFNPWYQQQMAIVDRQGNWSVWDISKQPRSSQWHADRGASGNLELKESIGKEGVAQKDHYDGWASISWVGDVHRLLVCDRRNIALYRIDSDPVKSYRFDVGLQRESEWILDIKRSQSDLSNIFVLTTTQVLWLRVDSDEFSSTQQGERQEISVLLSWRHFRSQEDTSLRLASLLVQNDFSLVIYSRLNNMAQVFRFAFSPEDPSVPLSVADPFLIPLPTESSWDGKGAKKSSGEACFSSLVFQQVIDSSIPDPLNETKTVRLVKCLGQQTNLDVVESLYVARTDGEDPAYELFESTPPRKRAVRSAKWVDDDFIVDDLDDSLIPPLAGIRRDGDNGYAKEKPLRVSPYGENWIDIYALASVAVTSHEQSKGKPVGFENKTQTFDRWLENLSVNFGELVLGGSSPSALNSRSMLDILPSPPPFLDDIDRNTHDFDQFLRNLADPMESILPSGYQINCLPIPHSPFSNSSAPESNSSHAIPANITKLYDSLVRDWLFPLPGDFPNKIRMSKEKIIRNIVMQLILSRILFTRQLSPTPFPPDSQPTASDFPSSYLPSSIPTSSQNPTIAITSSAGTTEYNPSSLPFPSSQASTTNTTTLTTSPTQTPYQTLSLYTPLDSTSTSAPLLRRIATTLSHWKPGTDPATYNWTATVRTLQSEEELESESQSASRRRKRREARRLRRQQQQQLLATSQLESYPTSPSAGFSGFGSSQVPAIRAGGSQGQIQGQRRGQFLLGSSTGRGAPVVQSSQVTEGGDGVVMSQVERGVFGGRKVGKDKERKKKKKRAAGF</sequence>
<evidence type="ECO:0000259" key="2">
    <source>
        <dbReference type="Pfam" id="PF10214"/>
    </source>
</evidence>